<keyword evidence="1" id="KW-1133">Transmembrane helix</keyword>
<evidence type="ECO:0000313" key="2">
    <source>
        <dbReference type="EMBL" id="ETN97536.1"/>
    </source>
</evidence>
<keyword evidence="3" id="KW-1185">Reference proteome</keyword>
<gene>
    <name evidence="2" type="ORF">RFI_39993</name>
</gene>
<keyword evidence="1" id="KW-0812">Transmembrane</keyword>
<accession>X6L8V8</accession>
<evidence type="ECO:0000313" key="3">
    <source>
        <dbReference type="Proteomes" id="UP000023152"/>
    </source>
</evidence>
<evidence type="ECO:0000256" key="1">
    <source>
        <dbReference type="SAM" id="Phobius"/>
    </source>
</evidence>
<reference evidence="2 3" key="1">
    <citation type="journal article" date="2013" name="Curr. Biol.">
        <title>The Genome of the Foraminiferan Reticulomyxa filosa.</title>
        <authorList>
            <person name="Glockner G."/>
            <person name="Hulsmann N."/>
            <person name="Schleicher M."/>
            <person name="Noegel A.A."/>
            <person name="Eichinger L."/>
            <person name="Gallinger C."/>
            <person name="Pawlowski J."/>
            <person name="Sierra R."/>
            <person name="Euteneuer U."/>
            <person name="Pillet L."/>
            <person name="Moustafa A."/>
            <person name="Platzer M."/>
            <person name="Groth M."/>
            <person name="Szafranski K."/>
            <person name="Schliwa M."/>
        </authorList>
    </citation>
    <scope>NUCLEOTIDE SEQUENCE [LARGE SCALE GENOMIC DNA]</scope>
</reference>
<proteinExistence type="predicted"/>
<comment type="caution">
    <text evidence="2">The sequence shown here is derived from an EMBL/GenBank/DDBJ whole genome shotgun (WGS) entry which is preliminary data.</text>
</comment>
<dbReference type="AlphaFoldDB" id="X6L8V8"/>
<feature type="transmembrane region" description="Helical" evidence="1">
    <location>
        <begin position="78"/>
        <end position="99"/>
    </location>
</feature>
<organism evidence="2 3">
    <name type="scientific">Reticulomyxa filosa</name>
    <dbReference type="NCBI Taxonomy" id="46433"/>
    <lineage>
        <taxon>Eukaryota</taxon>
        <taxon>Sar</taxon>
        <taxon>Rhizaria</taxon>
        <taxon>Retaria</taxon>
        <taxon>Foraminifera</taxon>
        <taxon>Monothalamids</taxon>
        <taxon>Reticulomyxidae</taxon>
        <taxon>Reticulomyxa</taxon>
    </lineage>
</organism>
<name>X6L8V8_RETFI</name>
<keyword evidence="1" id="KW-0472">Membrane</keyword>
<dbReference type="EMBL" id="ASPP01049374">
    <property type="protein sequence ID" value="ETN97536.1"/>
    <property type="molecule type" value="Genomic_DNA"/>
</dbReference>
<protein>
    <submittedName>
        <fullName evidence="2">Uncharacterized protein</fullName>
    </submittedName>
</protein>
<sequence length="115" mass="13487">MYCFGYTCANLGPFSKVYYQCIVLIFVIAFRQMHTPNFLERQFKINLFGVTQCSNALIKVLCEHCEEKKEERQSYYYVNVRIVLVASILISFQSILLLIRFPPLECSEIMVLLQL</sequence>
<dbReference type="Proteomes" id="UP000023152">
    <property type="component" value="Unassembled WGS sequence"/>
</dbReference>